<accession>A0A2Z3H7J6</accession>
<reference evidence="3 4" key="1">
    <citation type="submission" date="2018-01" db="EMBL/GenBank/DDBJ databases">
        <title>G. obscuriglobus.</title>
        <authorList>
            <person name="Franke J."/>
            <person name="Blomberg W."/>
            <person name="Selmecki A."/>
        </authorList>
    </citation>
    <scope>NUCLEOTIDE SEQUENCE [LARGE SCALE GENOMIC DNA]</scope>
    <source>
        <strain evidence="3 4">DSM 5831</strain>
    </source>
</reference>
<dbReference type="AlphaFoldDB" id="A0A2Z3H7J6"/>
<evidence type="ECO:0000313" key="4">
    <source>
        <dbReference type="Proteomes" id="UP000245802"/>
    </source>
</evidence>
<name>A0A2Z3H7J6_9BACT</name>
<organism evidence="3 4">
    <name type="scientific">Gemmata obscuriglobus</name>
    <dbReference type="NCBI Taxonomy" id="114"/>
    <lineage>
        <taxon>Bacteria</taxon>
        <taxon>Pseudomonadati</taxon>
        <taxon>Planctomycetota</taxon>
        <taxon>Planctomycetia</taxon>
        <taxon>Gemmatales</taxon>
        <taxon>Gemmataceae</taxon>
        <taxon>Gemmata</taxon>
    </lineage>
</organism>
<dbReference type="EMBL" id="CP025958">
    <property type="protein sequence ID" value="AWM41738.1"/>
    <property type="molecule type" value="Genomic_DNA"/>
</dbReference>
<dbReference type="RefSeq" id="WP_010043547.1">
    <property type="nucleotide sequence ID" value="NZ_CP025958.1"/>
</dbReference>
<feature type="domain" description="Amidohydrolase-related" evidence="2">
    <location>
        <begin position="50"/>
        <end position="365"/>
    </location>
</feature>
<dbReference type="Gene3D" id="2.30.40.10">
    <property type="entry name" value="Urease, subunit C, domain 1"/>
    <property type="match status" value="1"/>
</dbReference>
<dbReference type="Proteomes" id="UP000245802">
    <property type="component" value="Chromosome"/>
</dbReference>
<keyword evidence="1 3" id="KW-0378">Hydrolase</keyword>
<dbReference type="InterPro" id="IPR006680">
    <property type="entry name" value="Amidohydro-rel"/>
</dbReference>
<protein>
    <submittedName>
        <fullName evidence="3">Metallo-dependent hydrolase family protein</fullName>
    </submittedName>
</protein>
<evidence type="ECO:0000313" key="3">
    <source>
        <dbReference type="EMBL" id="AWM41738.1"/>
    </source>
</evidence>
<dbReference type="SUPFAM" id="SSF51556">
    <property type="entry name" value="Metallo-dependent hydrolases"/>
    <property type="match status" value="1"/>
</dbReference>
<dbReference type="PANTHER" id="PTHR43794:SF11">
    <property type="entry name" value="AMIDOHYDROLASE-RELATED DOMAIN-CONTAINING PROTEIN"/>
    <property type="match status" value="1"/>
</dbReference>
<dbReference type="GO" id="GO:0016810">
    <property type="term" value="F:hydrolase activity, acting on carbon-nitrogen (but not peptide) bonds"/>
    <property type="evidence" value="ECO:0007669"/>
    <property type="project" value="InterPro"/>
</dbReference>
<dbReference type="InterPro" id="IPR050287">
    <property type="entry name" value="MTA/SAH_deaminase"/>
</dbReference>
<dbReference type="InterPro" id="IPR011059">
    <property type="entry name" value="Metal-dep_hydrolase_composite"/>
</dbReference>
<keyword evidence="4" id="KW-1185">Reference proteome</keyword>
<dbReference type="Gene3D" id="3.20.20.140">
    <property type="entry name" value="Metal-dependent hydrolases"/>
    <property type="match status" value="1"/>
</dbReference>
<sequence length="398" mass="43375">MSRTLTARWVFPVSGPPLANGTVTVTGDRISAVLTRGERSADEDLGNVALVPGLVNPHTHLDLSGARGLIPPTDPDHFTDWLKGVIAYRRTRSTEQTQADIRAGLAECLKHGTTLVGDIASEGASWDALAQAPTRAVVFRELIGLSGSRFTEAHAALNRWRKDHVTPATCRAAASPHAAYSVSGPLIRLVAHQGWTMTVHLAESPAEMELLEHHSGPFRDFLASMNLWEPGQLADSLRFILWRTRRAPHVLFAHGNYLPPDTRLRDNQSVVYCPRTHAAFGHPPHPFRAFLARGVRVCLGTDGLASNPDLDVLSEARFVRSRYPDIPAAQLLRMVTLSGAEALGWADEAGSLEPGKSADLVAVPLPNTDHADPHELLLAQHPGERRTMFRGAWRSSTP</sequence>
<dbReference type="Pfam" id="PF01979">
    <property type="entry name" value="Amidohydro_1"/>
    <property type="match status" value="1"/>
</dbReference>
<dbReference type="InterPro" id="IPR032466">
    <property type="entry name" value="Metal_Hydrolase"/>
</dbReference>
<evidence type="ECO:0000256" key="1">
    <source>
        <dbReference type="ARBA" id="ARBA00022801"/>
    </source>
</evidence>
<dbReference type="PANTHER" id="PTHR43794">
    <property type="entry name" value="AMINOHYDROLASE SSNA-RELATED"/>
    <property type="match status" value="1"/>
</dbReference>
<dbReference type="OrthoDB" id="9807210at2"/>
<proteinExistence type="predicted"/>
<evidence type="ECO:0000259" key="2">
    <source>
        <dbReference type="Pfam" id="PF01979"/>
    </source>
</evidence>
<dbReference type="KEGG" id="gog:C1280_35235"/>
<dbReference type="SUPFAM" id="SSF51338">
    <property type="entry name" value="Composite domain of metallo-dependent hydrolases"/>
    <property type="match status" value="1"/>
</dbReference>
<gene>
    <name evidence="3" type="ORF">C1280_35235</name>
</gene>